<dbReference type="AlphaFoldDB" id="A0A4T0FXY8"/>
<keyword evidence="3" id="KW-1185">Reference proteome</keyword>
<evidence type="ECO:0000256" key="1">
    <source>
        <dbReference type="SAM" id="MobiDB-lite"/>
    </source>
</evidence>
<comment type="caution">
    <text evidence="2">The sequence shown here is derived from an EMBL/GenBank/DDBJ whole genome shotgun (WGS) entry which is preliminary data.</text>
</comment>
<organism evidence="2 3">
    <name type="scientific">Wallemia hederae</name>
    <dbReference type="NCBI Taxonomy" id="1540922"/>
    <lineage>
        <taxon>Eukaryota</taxon>
        <taxon>Fungi</taxon>
        <taxon>Dikarya</taxon>
        <taxon>Basidiomycota</taxon>
        <taxon>Wallemiomycotina</taxon>
        <taxon>Wallemiomycetes</taxon>
        <taxon>Wallemiales</taxon>
        <taxon>Wallemiaceae</taxon>
        <taxon>Wallemia</taxon>
    </lineage>
</organism>
<feature type="compositionally biased region" description="Basic residues" evidence="1">
    <location>
        <begin position="75"/>
        <end position="89"/>
    </location>
</feature>
<evidence type="ECO:0000313" key="3">
    <source>
        <dbReference type="Proteomes" id="UP000310189"/>
    </source>
</evidence>
<sequence length="229" mass="25740">MPSGHKTFDDDDLVDVADAEIDAFTPAVKPTNEAQDSESSDDDDDDDAPVEAVSTKMRTEDQQRLEKEYSEREKNKQRKLKNQRQAIKKQLKEEATKASTSQAQESDDSEDSDEELPDRLPTDIFEQAAQYVPRSKSNSAQDKSEERRTKPKKSRKEQIVGNKLIKVAQSSVGSNRADGLLGDGTGNHVNKYNKNILNRKRKNIRKPAHITHAHFVGGFKPATNFSRSN</sequence>
<feature type="compositionally biased region" description="Acidic residues" evidence="1">
    <location>
        <begin position="105"/>
        <end position="116"/>
    </location>
</feature>
<name>A0A4T0FXY8_9BASI</name>
<feature type="compositionally biased region" description="Acidic residues" evidence="1">
    <location>
        <begin position="9"/>
        <end position="21"/>
    </location>
</feature>
<dbReference type="EMBL" id="SPNW01000001">
    <property type="protein sequence ID" value="TIA93561.1"/>
    <property type="molecule type" value="Genomic_DNA"/>
</dbReference>
<reference evidence="2 3" key="1">
    <citation type="submission" date="2019-03" db="EMBL/GenBank/DDBJ databases">
        <title>Sequencing 23 genomes of Wallemia ichthyophaga.</title>
        <authorList>
            <person name="Gostincar C."/>
        </authorList>
    </citation>
    <scope>NUCLEOTIDE SEQUENCE [LARGE SCALE GENOMIC DNA]</scope>
    <source>
        <strain evidence="2 3">EXF-5753</strain>
    </source>
</reference>
<protein>
    <submittedName>
        <fullName evidence="2">Uncharacterized protein</fullName>
    </submittedName>
</protein>
<dbReference type="OrthoDB" id="3365317at2759"/>
<feature type="compositionally biased region" description="Acidic residues" evidence="1">
    <location>
        <begin position="35"/>
        <end position="49"/>
    </location>
</feature>
<gene>
    <name evidence="2" type="ORF">E3P99_00054</name>
</gene>
<evidence type="ECO:0000313" key="2">
    <source>
        <dbReference type="EMBL" id="TIA93561.1"/>
    </source>
</evidence>
<accession>A0A4T0FXY8</accession>
<feature type="compositionally biased region" description="Basic and acidic residues" evidence="1">
    <location>
        <begin position="57"/>
        <end position="74"/>
    </location>
</feature>
<proteinExistence type="predicted"/>
<feature type="region of interest" description="Disordered" evidence="1">
    <location>
        <begin position="1"/>
        <end position="160"/>
    </location>
</feature>
<dbReference type="Proteomes" id="UP000310189">
    <property type="component" value="Unassembled WGS sequence"/>
</dbReference>